<proteinExistence type="predicted"/>
<dbReference type="AlphaFoldDB" id="A0A426YFY6"/>
<feature type="compositionally biased region" description="Basic and acidic residues" evidence="1">
    <location>
        <begin position="19"/>
        <end position="31"/>
    </location>
</feature>
<evidence type="ECO:0000313" key="3">
    <source>
        <dbReference type="Proteomes" id="UP000287651"/>
    </source>
</evidence>
<sequence>MWPTRHGEAGLTQAWKGQRSYDRPDTGKVGKVDTPYLQARASLQGPQTAWKRRLVRARTLLPNPSSTTLAVDHPRRILRSYPFDRAPTLRRGNRGQASAHGPKPAVSPCLLGKRQISH</sequence>
<gene>
    <name evidence="2" type="ORF">B296_00018673</name>
</gene>
<dbReference type="EMBL" id="AMZH03012636">
    <property type="protein sequence ID" value="RRT50664.1"/>
    <property type="molecule type" value="Genomic_DNA"/>
</dbReference>
<feature type="region of interest" description="Disordered" evidence="1">
    <location>
        <begin position="1"/>
        <end position="31"/>
    </location>
</feature>
<organism evidence="2 3">
    <name type="scientific">Ensete ventricosum</name>
    <name type="common">Abyssinian banana</name>
    <name type="synonym">Musa ensete</name>
    <dbReference type="NCBI Taxonomy" id="4639"/>
    <lineage>
        <taxon>Eukaryota</taxon>
        <taxon>Viridiplantae</taxon>
        <taxon>Streptophyta</taxon>
        <taxon>Embryophyta</taxon>
        <taxon>Tracheophyta</taxon>
        <taxon>Spermatophyta</taxon>
        <taxon>Magnoliopsida</taxon>
        <taxon>Liliopsida</taxon>
        <taxon>Zingiberales</taxon>
        <taxon>Musaceae</taxon>
        <taxon>Ensete</taxon>
    </lineage>
</organism>
<evidence type="ECO:0000313" key="2">
    <source>
        <dbReference type="EMBL" id="RRT50664.1"/>
    </source>
</evidence>
<protein>
    <submittedName>
        <fullName evidence="2">Uncharacterized protein</fullName>
    </submittedName>
</protein>
<accession>A0A426YFY6</accession>
<comment type="caution">
    <text evidence="2">The sequence shown here is derived from an EMBL/GenBank/DDBJ whole genome shotgun (WGS) entry which is preliminary data.</text>
</comment>
<name>A0A426YFY6_ENSVE</name>
<dbReference type="Proteomes" id="UP000287651">
    <property type="component" value="Unassembled WGS sequence"/>
</dbReference>
<reference evidence="2 3" key="1">
    <citation type="journal article" date="2014" name="Agronomy (Basel)">
        <title>A Draft Genome Sequence for Ensete ventricosum, the Drought-Tolerant Tree Against Hunger.</title>
        <authorList>
            <person name="Harrison J."/>
            <person name="Moore K.A."/>
            <person name="Paszkiewicz K."/>
            <person name="Jones T."/>
            <person name="Grant M."/>
            <person name="Ambacheew D."/>
            <person name="Muzemil S."/>
            <person name="Studholme D.J."/>
        </authorList>
    </citation>
    <scope>NUCLEOTIDE SEQUENCE [LARGE SCALE GENOMIC DNA]</scope>
</reference>
<feature type="region of interest" description="Disordered" evidence="1">
    <location>
        <begin position="82"/>
        <end position="118"/>
    </location>
</feature>
<evidence type="ECO:0000256" key="1">
    <source>
        <dbReference type="SAM" id="MobiDB-lite"/>
    </source>
</evidence>